<proteinExistence type="predicted"/>
<feature type="signal peptide" evidence="2">
    <location>
        <begin position="1"/>
        <end position="18"/>
    </location>
</feature>
<feature type="region of interest" description="Disordered" evidence="1">
    <location>
        <begin position="256"/>
        <end position="275"/>
    </location>
</feature>
<protein>
    <recommendedName>
        <fullName evidence="5">Lipoprotein</fullName>
    </recommendedName>
</protein>
<accession>A0A660E0T5</accession>
<dbReference type="OrthoDB" id="2280758at2"/>
<evidence type="ECO:0000313" key="3">
    <source>
        <dbReference type="EMBL" id="VDG29101.1"/>
    </source>
</evidence>
<keyword evidence="4" id="KW-1185">Reference proteome</keyword>
<dbReference type="AlphaFoldDB" id="A0A660E0T5"/>
<organism evidence="3 4">
    <name type="scientific">Lactiplantibacillus mudanjiangensis</name>
    <dbReference type="NCBI Taxonomy" id="1296538"/>
    <lineage>
        <taxon>Bacteria</taxon>
        <taxon>Bacillati</taxon>
        <taxon>Bacillota</taxon>
        <taxon>Bacilli</taxon>
        <taxon>Lactobacillales</taxon>
        <taxon>Lactobacillaceae</taxon>
        <taxon>Lactiplantibacillus</taxon>
    </lineage>
</organism>
<feature type="chain" id="PRO_5038645533" description="Lipoprotein" evidence="2">
    <location>
        <begin position="19"/>
        <end position="407"/>
    </location>
</feature>
<evidence type="ECO:0000313" key="4">
    <source>
        <dbReference type="Proteomes" id="UP000289996"/>
    </source>
</evidence>
<reference evidence="3 4" key="1">
    <citation type="submission" date="2018-11" db="EMBL/GenBank/DDBJ databases">
        <authorList>
            <person name="Wuyts S."/>
        </authorList>
    </citation>
    <scope>NUCLEOTIDE SEQUENCE [LARGE SCALE GENOMIC DNA]</scope>
    <source>
        <strain evidence="3">Lactobacillus mudanjiangensis AMBF249</strain>
    </source>
</reference>
<gene>
    <name evidence="3" type="ORF">MUDAN_MDHGFNIF_00783</name>
</gene>
<dbReference type="EMBL" id="UYIG01000130">
    <property type="protein sequence ID" value="VDG29101.1"/>
    <property type="molecule type" value="Genomic_DNA"/>
</dbReference>
<dbReference type="Proteomes" id="UP000289996">
    <property type="component" value="Unassembled WGS sequence"/>
</dbReference>
<evidence type="ECO:0000256" key="2">
    <source>
        <dbReference type="SAM" id="SignalP"/>
    </source>
</evidence>
<dbReference type="PROSITE" id="PS51257">
    <property type="entry name" value="PROKAR_LIPOPROTEIN"/>
    <property type="match status" value="1"/>
</dbReference>
<sequence length="407" mass="46610">MSKKALLILALVTGIVSAGCSSNKQSNQIKASSKVSHSSSKVTEKINPLVGKTLSTEKGDLDVAYKMANKKVKFYRSLSQFGKKSGQISEYVTEKGSTFGVAEKYTTEKGTYYHLVEYQSNGFDNKKYPSDSNFIKFWGDLGYVKASDMKQFNPITSEWSYQKKQPYYVANPYLHHIWNKPEYTVHYTYITHVFDRLSTTQLYATKEAVKHNGLHYVYLETAKGRKLGWVYKSPKSLIAGKYQDASKQLLKLKKGETKKSYKQSKKSTTNRVSTNDSVSLQQRAYIVRNKKHQIVRVLIIGSDNRPTMITFKNGQATKVMSYTYSRKPWMSTTNKKKLRTHYTANYIDNDDNYPITKFYSAKSKKLVRVMTVGVDTEATTMVYRNGRVKFTTNVPKDLMTYPISDFD</sequence>
<name>A0A660E0T5_9LACO</name>
<evidence type="ECO:0008006" key="5">
    <source>
        <dbReference type="Google" id="ProtNLM"/>
    </source>
</evidence>
<dbReference type="RefSeq" id="WP_130852002.1">
    <property type="nucleotide sequence ID" value="NZ_UYIG01000130.1"/>
</dbReference>
<evidence type="ECO:0000256" key="1">
    <source>
        <dbReference type="SAM" id="MobiDB-lite"/>
    </source>
</evidence>
<keyword evidence="2" id="KW-0732">Signal</keyword>